<reference evidence="2 3" key="1">
    <citation type="submission" date="2021-06" db="EMBL/GenBank/DDBJ databases">
        <authorList>
            <person name="Palmer J.M."/>
        </authorList>
    </citation>
    <scope>NUCLEOTIDE SEQUENCE [LARGE SCALE GENOMIC DNA]</scope>
    <source>
        <strain evidence="2 3">MEX-2019</strain>
        <tissue evidence="2">Muscle</tissue>
    </source>
</reference>
<evidence type="ECO:0000313" key="3">
    <source>
        <dbReference type="Proteomes" id="UP001311232"/>
    </source>
</evidence>
<feature type="region of interest" description="Disordered" evidence="1">
    <location>
        <begin position="1"/>
        <end position="30"/>
    </location>
</feature>
<sequence length="110" mass="12043">MPPGRLPREVFQARPTGRRPRGWPWAPLGGAGGGVWGEGRLAVSAESAAPATRSRIKRKTTSTTALIRSLHKLPGMLLEVSTCSRCIHQTDKPDLQKWCSPPPQRRQPAN</sequence>
<proteinExistence type="predicted"/>
<accession>A0AAV9RB87</accession>
<dbReference type="Proteomes" id="UP001311232">
    <property type="component" value="Unassembled WGS sequence"/>
</dbReference>
<feature type="region of interest" description="Disordered" evidence="1">
    <location>
        <begin position="91"/>
        <end position="110"/>
    </location>
</feature>
<keyword evidence="3" id="KW-1185">Reference proteome</keyword>
<dbReference type="EMBL" id="JAHHUM010002185">
    <property type="protein sequence ID" value="KAK5605660.1"/>
    <property type="molecule type" value="Genomic_DNA"/>
</dbReference>
<protein>
    <submittedName>
        <fullName evidence="2">Uncharacterized protein</fullName>
    </submittedName>
</protein>
<evidence type="ECO:0000313" key="2">
    <source>
        <dbReference type="EMBL" id="KAK5605660.1"/>
    </source>
</evidence>
<dbReference type="AlphaFoldDB" id="A0AAV9RB87"/>
<comment type="caution">
    <text evidence="2">The sequence shown here is derived from an EMBL/GenBank/DDBJ whole genome shotgun (WGS) entry which is preliminary data.</text>
</comment>
<feature type="compositionally biased region" description="Pro residues" evidence="1">
    <location>
        <begin position="100"/>
        <end position="110"/>
    </location>
</feature>
<evidence type="ECO:0000256" key="1">
    <source>
        <dbReference type="SAM" id="MobiDB-lite"/>
    </source>
</evidence>
<organism evidence="2 3">
    <name type="scientific">Crenichthys baileyi</name>
    <name type="common">White River springfish</name>
    <dbReference type="NCBI Taxonomy" id="28760"/>
    <lineage>
        <taxon>Eukaryota</taxon>
        <taxon>Metazoa</taxon>
        <taxon>Chordata</taxon>
        <taxon>Craniata</taxon>
        <taxon>Vertebrata</taxon>
        <taxon>Euteleostomi</taxon>
        <taxon>Actinopterygii</taxon>
        <taxon>Neopterygii</taxon>
        <taxon>Teleostei</taxon>
        <taxon>Neoteleostei</taxon>
        <taxon>Acanthomorphata</taxon>
        <taxon>Ovalentaria</taxon>
        <taxon>Atherinomorphae</taxon>
        <taxon>Cyprinodontiformes</taxon>
        <taxon>Goodeidae</taxon>
        <taxon>Crenichthys</taxon>
    </lineage>
</organism>
<gene>
    <name evidence="2" type="ORF">CRENBAI_008108</name>
</gene>
<name>A0AAV9RB87_9TELE</name>